<evidence type="ECO:0000256" key="8">
    <source>
        <dbReference type="RuleBase" id="RU363108"/>
    </source>
</evidence>
<dbReference type="PANTHER" id="PTHR21143">
    <property type="entry name" value="INVERTEBRATE GUSTATORY RECEPTOR"/>
    <property type="match status" value="1"/>
</dbReference>
<feature type="transmembrane region" description="Helical" evidence="8">
    <location>
        <begin position="134"/>
        <end position="152"/>
    </location>
</feature>
<feature type="transmembrane region" description="Helical" evidence="8">
    <location>
        <begin position="225"/>
        <end position="245"/>
    </location>
</feature>
<keyword evidence="6 8" id="KW-0675">Receptor</keyword>
<dbReference type="GO" id="GO:0043025">
    <property type="term" value="C:neuronal cell body"/>
    <property type="evidence" value="ECO:0007669"/>
    <property type="project" value="TreeGrafter"/>
</dbReference>
<protein>
    <recommendedName>
        <fullName evidence="8">Gustatory receptor</fullName>
    </recommendedName>
</protein>
<sequence>MSSLYRQHSRIFQISSLLYFTPCSYNEELGRFEATKRNLTVFGVALVLTISFWVYDIHLMATNVLRTYTTVFAAVGGIELLIYVSVVICTILNVFVKRQRITRLMNLLFRPDRILDRCSSTNSADARYNENRKLLAFALFILFGMFIKLFHLKTAELKILRMMTAGRFLAIWVLIFVHRLHVRAIGQRMEQLRVLYASEELEQHLDYFLHRYDRYSRQIGEVDDCYSFPVVLVFLLVMLQLIYLAEHLYSTIETGRMMPVADNFFYSFFSQVWQTVYGALGYYCISACVTASEEVEETALCTRHFDDYRLQNTRAAKQIQKFLLKNLHQKKKFSACGFFDIDNTVIYMVFSSIVTYLVILIQFKQLETDLTQAGDGYNVTSNVSTVQP</sequence>
<keyword evidence="10" id="KW-1185">Reference proteome</keyword>
<organism evidence="9 10">
    <name type="scientific">Anopheles arabiensis</name>
    <name type="common">Mosquito</name>
    <dbReference type="NCBI Taxonomy" id="7173"/>
    <lineage>
        <taxon>Eukaryota</taxon>
        <taxon>Metazoa</taxon>
        <taxon>Ecdysozoa</taxon>
        <taxon>Arthropoda</taxon>
        <taxon>Hexapoda</taxon>
        <taxon>Insecta</taxon>
        <taxon>Pterygota</taxon>
        <taxon>Neoptera</taxon>
        <taxon>Endopterygota</taxon>
        <taxon>Diptera</taxon>
        <taxon>Nematocera</taxon>
        <taxon>Culicoidea</taxon>
        <taxon>Culicidae</taxon>
        <taxon>Anophelinae</taxon>
        <taxon>Anopheles</taxon>
    </lineage>
</organism>
<name>A0A182HRR9_ANOAR</name>
<feature type="transmembrane region" description="Helical" evidence="8">
    <location>
        <begin position="164"/>
        <end position="182"/>
    </location>
</feature>
<dbReference type="Proteomes" id="UP000075840">
    <property type="component" value="Unassembled WGS sequence"/>
</dbReference>
<evidence type="ECO:0000313" key="10">
    <source>
        <dbReference type="Proteomes" id="UP000075840"/>
    </source>
</evidence>
<dbReference type="GO" id="GO:0030425">
    <property type="term" value="C:dendrite"/>
    <property type="evidence" value="ECO:0007669"/>
    <property type="project" value="TreeGrafter"/>
</dbReference>
<evidence type="ECO:0000256" key="6">
    <source>
        <dbReference type="ARBA" id="ARBA00023170"/>
    </source>
</evidence>
<keyword evidence="2 8" id="KW-1003">Cell membrane</keyword>
<dbReference type="GO" id="GO:0008049">
    <property type="term" value="P:male courtship behavior"/>
    <property type="evidence" value="ECO:0007669"/>
    <property type="project" value="TreeGrafter"/>
</dbReference>
<feature type="transmembrane region" description="Helical" evidence="8">
    <location>
        <begin position="345"/>
        <end position="363"/>
    </location>
</feature>
<dbReference type="GO" id="GO:0030424">
    <property type="term" value="C:axon"/>
    <property type="evidence" value="ECO:0007669"/>
    <property type="project" value="TreeGrafter"/>
</dbReference>
<evidence type="ECO:0000256" key="2">
    <source>
        <dbReference type="ARBA" id="ARBA00022475"/>
    </source>
</evidence>
<evidence type="ECO:0000256" key="1">
    <source>
        <dbReference type="ARBA" id="ARBA00004651"/>
    </source>
</evidence>
<dbReference type="Pfam" id="PF08395">
    <property type="entry name" value="7tm_7"/>
    <property type="match status" value="1"/>
</dbReference>
<comment type="subcellular location">
    <subcellularLocation>
        <location evidence="1 8">Cell membrane</location>
        <topology evidence="1 8">Multi-pass membrane protein</topology>
    </subcellularLocation>
</comment>
<comment type="caution">
    <text evidence="8">Lacks conserved residue(s) required for the propagation of feature annotation.</text>
</comment>
<reference evidence="9" key="1">
    <citation type="submission" date="2022-08" db="UniProtKB">
        <authorList>
            <consortium name="EnsemblMetazoa"/>
        </authorList>
    </citation>
    <scope>IDENTIFICATION</scope>
    <source>
        <strain evidence="9">Dongola</strain>
    </source>
</reference>
<keyword evidence="5 8" id="KW-0472">Membrane</keyword>
<dbReference type="GO" id="GO:0007165">
    <property type="term" value="P:signal transduction"/>
    <property type="evidence" value="ECO:0007669"/>
    <property type="project" value="UniProtKB-KW"/>
</dbReference>
<evidence type="ECO:0000256" key="3">
    <source>
        <dbReference type="ARBA" id="ARBA00022692"/>
    </source>
</evidence>
<evidence type="ECO:0000256" key="5">
    <source>
        <dbReference type="ARBA" id="ARBA00023136"/>
    </source>
</evidence>
<dbReference type="GO" id="GO:0005886">
    <property type="term" value="C:plasma membrane"/>
    <property type="evidence" value="ECO:0007669"/>
    <property type="project" value="UniProtKB-SubCell"/>
</dbReference>
<dbReference type="VEuPathDB" id="VectorBase:AARA003965"/>
<keyword evidence="4 8" id="KW-1133">Transmembrane helix</keyword>
<accession>A0A182HRR9</accession>
<dbReference type="EnsemblMetazoa" id="AARA003965-RA">
    <property type="protein sequence ID" value="AARA003965-PA"/>
    <property type="gene ID" value="AARA003965"/>
</dbReference>
<evidence type="ECO:0000313" key="9">
    <source>
        <dbReference type="EnsemblMetazoa" id="AARA003965-PA"/>
    </source>
</evidence>
<dbReference type="InterPro" id="IPR013604">
    <property type="entry name" value="7TM_chemorcpt"/>
</dbReference>
<keyword evidence="7 8" id="KW-0807">Transducer</keyword>
<feature type="transmembrane region" description="Helical" evidence="8">
    <location>
        <begin position="39"/>
        <end position="59"/>
    </location>
</feature>
<dbReference type="AlphaFoldDB" id="A0A182HRR9"/>
<dbReference type="GO" id="GO:0050909">
    <property type="term" value="P:sensory perception of taste"/>
    <property type="evidence" value="ECO:0007669"/>
    <property type="project" value="InterPro"/>
</dbReference>
<proteinExistence type="inferred from homology"/>
<comment type="function">
    <text evidence="8">Gustatory receptor which mediates acceptance or avoidance behavior, depending on its substrates.</text>
</comment>
<dbReference type="PANTHER" id="PTHR21143:SF134">
    <property type="entry name" value="GUSTATORY RECEPTOR"/>
    <property type="match status" value="1"/>
</dbReference>
<feature type="transmembrane region" description="Helical" evidence="8">
    <location>
        <begin position="71"/>
        <end position="96"/>
    </location>
</feature>
<dbReference type="EMBL" id="APCN01001738">
    <property type="status" value="NOT_ANNOTATED_CDS"/>
    <property type="molecule type" value="Genomic_DNA"/>
</dbReference>
<evidence type="ECO:0000256" key="4">
    <source>
        <dbReference type="ARBA" id="ARBA00022989"/>
    </source>
</evidence>
<evidence type="ECO:0000256" key="7">
    <source>
        <dbReference type="ARBA" id="ARBA00023224"/>
    </source>
</evidence>
<dbReference type="GO" id="GO:0007635">
    <property type="term" value="P:chemosensory behavior"/>
    <property type="evidence" value="ECO:0007669"/>
    <property type="project" value="TreeGrafter"/>
</dbReference>
<keyword evidence="3 8" id="KW-0812">Transmembrane</keyword>
<comment type="similarity">
    <text evidence="8">Belongs to the insect chemoreceptor superfamily. Gustatory receptor (GR) family.</text>
</comment>